<keyword evidence="1" id="KW-0812">Transmembrane</keyword>
<keyword evidence="1" id="KW-1133">Transmembrane helix</keyword>
<evidence type="ECO:0000313" key="3">
    <source>
        <dbReference type="Proteomes" id="UP000648663"/>
    </source>
</evidence>
<reference evidence="3" key="1">
    <citation type="journal article" date="2019" name="Int. J. Syst. Evol. Microbiol.">
        <title>The Global Catalogue of Microorganisms (GCM) 10K type strain sequencing project: providing services to taxonomists for standard genome sequencing and annotation.</title>
        <authorList>
            <consortium name="The Broad Institute Genomics Platform"/>
            <consortium name="The Broad Institute Genome Sequencing Center for Infectious Disease"/>
            <person name="Wu L."/>
            <person name="Ma J."/>
        </authorList>
    </citation>
    <scope>NUCLEOTIDE SEQUENCE [LARGE SCALE GENOMIC DNA]</scope>
    <source>
        <strain evidence="3">CGMCC 4.5581</strain>
    </source>
</reference>
<comment type="caution">
    <text evidence="2">The sequence shown here is derived from an EMBL/GenBank/DDBJ whole genome shotgun (WGS) entry which is preliminary data.</text>
</comment>
<protein>
    <submittedName>
        <fullName evidence="2">Uncharacterized protein</fullName>
    </submittedName>
</protein>
<dbReference type="Proteomes" id="UP000648663">
    <property type="component" value="Unassembled WGS sequence"/>
</dbReference>
<accession>A0ABQ2FYL0</accession>
<organism evidence="2 3">
    <name type="scientific">Modestobacter marinus</name>
    <dbReference type="NCBI Taxonomy" id="477641"/>
    <lineage>
        <taxon>Bacteria</taxon>
        <taxon>Bacillati</taxon>
        <taxon>Actinomycetota</taxon>
        <taxon>Actinomycetes</taxon>
        <taxon>Geodermatophilales</taxon>
        <taxon>Geodermatophilaceae</taxon>
        <taxon>Modestobacter</taxon>
    </lineage>
</organism>
<keyword evidence="1" id="KW-0472">Membrane</keyword>
<feature type="transmembrane region" description="Helical" evidence="1">
    <location>
        <begin position="43"/>
        <end position="68"/>
    </location>
</feature>
<gene>
    <name evidence="2" type="ORF">GCM10011589_23090</name>
</gene>
<evidence type="ECO:0000313" key="2">
    <source>
        <dbReference type="EMBL" id="GGL66213.1"/>
    </source>
</evidence>
<evidence type="ECO:0000256" key="1">
    <source>
        <dbReference type="SAM" id="Phobius"/>
    </source>
</evidence>
<dbReference type="EMBL" id="BMMI01000004">
    <property type="protein sequence ID" value="GGL66213.1"/>
    <property type="molecule type" value="Genomic_DNA"/>
</dbReference>
<keyword evidence="3" id="KW-1185">Reference proteome</keyword>
<name>A0ABQ2FYL0_9ACTN</name>
<sequence length="75" mass="7723">MRAPTGARSPWGVVMSIDVEQRAGTGEPSRPEPAPKRGVEEHAALVVAGTLVIAVLVFVAMVVLTVLAGGDGYPN</sequence>
<proteinExistence type="predicted"/>